<protein>
    <submittedName>
        <fullName evidence="1">Uncharacterized protein</fullName>
    </submittedName>
</protein>
<name>A0AAD4X5D2_9MAGN</name>
<evidence type="ECO:0000313" key="2">
    <source>
        <dbReference type="Proteomes" id="UP001202328"/>
    </source>
</evidence>
<dbReference type="Proteomes" id="UP001202328">
    <property type="component" value="Unassembled WGS sequence"/>
</dbReference>
<evidence type="ECO:0000313" key="1">
    <source>
        <dbReference type="EMBL" id="KAI3849662.1"/>
    </source>
</evidence>
<reference evidence="1" key="1">
    <citation type="submission" date="2022-04" db="EMBL/GenBank/DDBJ databases">
        <title>A functionally conserved STORR gene fusion in Papaver species that diverged 16.8 million years ago.</title>
        <authorList>
            <person name="Catania T."/>
        </authorList>
    </citation>
    <scope>NUCLEOTIDE SEQUENCE</scope>
    <source>
        <strain evidence="1">S-188037</strain>
    </source>
</reference>
<feature type="non-terminal residue" evidence="1">
    <location>
        <position position="69"/>
    </location>
</feature>
<keyword evidence="2" id="KW-1185">Reference proteome</keyword>
<comment type="caution">
    <text evidence="1">The sequence shown here is derived from an EMBL/GenBank/DDBJ whole genome shotgun (WGS) entry which is preliminary data.</text>
</comment>
<gene>
    <name evidence="1" type="ORF">MKW98_026576</name>
</gene>
<sequence>MLEVLRARDELMAGGVCVGQVRSSEIVAVQYNGIVIQLGDKDVCETSSGYRGVVVSLAHWVFDVYTSLI</sequence>
<dbReference type="AlphaFoldDB" id="A0AAD4X5D2"/>
<organism evidence="1 2">
    <name type="scientific">Papaver atlanticum</name>
    <dbReference type="NCBI Taxonomy" id="357466"/>
    <lineage>
        <taxon>Eukaryota</taxon>
        <taxon>Viridiplantae</taxon>
        <taxon>Streptophyta</taxon>
        <taxon>Embryophyta</taxon>
        <taxon>Tracheophyta</taxon>
        <taxon>Spermatophyta</taxon>
        <taxon>Magnoliopsida</taxon>
        <taxon>Ranunculales</taxon>
        <taxon>Papaveraceae</taxon>
        <taxon>Papaveroideae</taxon>
        <taxon>Papaver</taxon>
    </lineage>
</organism>
<proteinExistence type="predicted"/>
<dbReference type="EMBL" id="JAJJMB010016078">
    <property type="protein sequence ID" value="KAI3849662.1"/>
    <property type="molecule type" value="Genomic_DNA"/>
</dbReference>
<accession>A0AAD4X5D2</accession>